<keyword evidence="3" id="KW-1185">Reference proteome</keyword>
<dbReference type="EMBL" id="JARBHB010000001">
    <property type="protein sequence ID" value="KAJ8897256.1"/>
    <property type="molecule type" value="Genomic_DNA"/>
</dbReference>
<gene>
    <name evidence="2" type="ORF">PR048_002602</name>
</gene>
<organism evidence="2 3">
    <name type="scientific">Dryococelus australis</name>
    <dbReference type="NCBI Taxonomy" id="614101"/>
    <lineage>
        <taxon>Eukaryota</taxon>
        <taxon>Metazoa</taxon>
        <taxon>Ecdysozoa</taxon>
        <taxon>Arthropoda</taxon>
        <taxon>Hexapoda</taxon>
        <taxon>Insecta</taxon>
        <taxon>Pterygota</taxon>
        <taxon>Neoptera</taxon>
        <taxon>Polyneoptera</taxon>
        <taxon>Phasmatodea</taxon>
        <taxon>Verophasmatodea</taxon>
        <taxon>Anareolatae</taxon>
        <taxon>Phasmatidae</taxon>
        <taxon>Eurycanthinae</taxon>
        <taxon>Dryococelus</taxon>
    </lineage>
</organism>
<dbReference type="Proteomes" id="UP001159363">
    <property type="component" value="Chromosome 1"/>
</dbReference>
<accession>A0ABQ9IKM5</accession>
<comment type="caution">
    <text evidence="2">The sequence shown here is derived from an EMBL/GenBank/DDBJ whole genome shotgun (WGS) entry which is preliminary data.</text>
</comment>
<evidence type="ECO:0000313" key="2">
    <source>
        <dbReference type="EMBL" id="KAJ8897256.1"/>
    </source>
</evidence>
<feature type="compositionally biased region" description="Polar residues" evidence="1">
    <location>
        <begin position="108"/>
        <end position="117"/>
    </location>
</feature>
<feature type="compositionally biased region" description="Basic residues" evidence="1">
    <location>
        <begin position="123"/>
        <end position="142"/>
    </location>
</feature>
<feature type="region of interest" description="Disordered" evidence="1">
    <location>
        <begin position="80"/>
        <end position="144"/>
    </location>
</feature>
<name>A0ABQ9IKM5_9NEOP</name>
<reference evidence="2 3" key="1">
    <citation type="submission" date="2023-02" db="EMBL/GenBank/DDBJ databases">
        <title>LHISI_Scaffold_Assembly.</title>
        <authorList>
            <person name="Stuart O.P."/>
            <person name="Cleave R."/>
            <person name="Magrath M.J.L."/>
            <person name="Mikheyev A.S."/>
        </authorList>
    </citation>
    <scope>NUCLEOTIDE SEQUENCE [LARGE SCALE GENOMIC DNA]</scope>
    <source>
        <strain evidence="2">Daus_M_001</strain>
        <tissue evidence="2">Leg muscle</tissue>
    </source>
</reference>
<sequence length="399" mass="43998">MVFGDFGSKIPEVKVKDQRNLRRIFQMIDIMSQNLKQPIREYNPFTVTSHFSEALRTAIAFLLCTLGYSVVPDMSCGGDGNVPRKHPRQATINDTPHAKGPPLEKNTLAKSWYQTVEPSGGSRRQHNRRRYKPSRIARKRSVNRSAETTCSATRVLRSNSMYAAVTLAKEGGRTVFHTCLLLFGAPLCAAHAQLSDCPPPFPEGIPSENHQQCTVVRARELRCVGVPRSTTTPRTRGAEPYHRWVTSQRQVSVQRYATEQISMQKQNGGAVPLMSSYPFADRLSEVLNSKRKTLGITQRNKEMCLGGIVVSLITSQLGEPCSIPRGVARGFPHVGILPDDAADRRVSSRISSFPSPCITALFHTNIASPSSALKTSTLRATQISPLSTSTTFAHLTKAL</sequence>
<evidence type="ECO:0000256" key="1">
    <source>
        <dbReference type="SAM" id="MobiDB-lite"/>
    </source>
</evidence>
<evidence type="ECO:0000313" key="3">
    <source>
        <dbReference type="Proteomes" id="UP001159363"/>
    </source>
</evidence>
<proteinExistence type="predicted"/>
<protein>
    <submittedName>
        <fullName evidence="2">Uncharacterized protein</fullName>
    </submittedName>
</protein>